<dbReference type="AlphaFoldDB" id="A0AAD0XHG3"/>
<evidence type="ECO:0000313" key="1">
    <source>
        <dbReference type="EMBL" id="AYR25462.1"/>
    </source>
</evidence>
<accession>A0AAD0XHG3</accession>
<dbReference type="EMBL" id="CP024996">
    <property type="protein sequence ID" value="AYR25462.1"/>
    <property type="molecule type" value="Genomic_DNA"/>
</dbReference>
<protein>
    <submittedName>
        <fullName evidence="1">Uncharacterized protein</fullName>
    </submittedName>
</protein>
<proteinExistence type="predicted"/>
<sequence length="166" mass="17824">MLVGIVLSLTACATRTPLLPDNYAGPSAVLKDSADMLNMSKADMYYAASVNTIAVDNVRFATRSASEGRGAMMLLQKVERRIPATPLKVQVVARTAYAMPIMAMTGTVYQVKGDVDFTPEAGKSYVVRGKLGPTYSAVWIEEEGTSTMVGKKIEVNGSAELGFFDK</sequence>
<name>A0AAD0XHG3_9BURK</name>
<organism evidence="1 2">
    <name type="scientific">Herbaspirillum rubrisubalbicans</name>
    <dbReference type="NCBI Taxonomy" id="80842"/>
    <lineage>
        <taxon>Bacteria</taxon>
        <taxon>Pseudomonadati</taxon>
        <taxon>Pseudomonadota</taxon>
        <taxon>Betaproteobacteria</taxon>
        <taxon>Burkholderiales</taxon>
        <taxon>Oxalobacteraceae</taxon>
        <taxon>Herbaspirillum</taxon>
    </lineage>
</organism>
<gene>
    <name evidence="1" type="ORF">RC54_17280</name>
</gene>
<reference evidence="1 2" key="1">
    <citation type="submission" date="2017-11" db="EMBL/GenBank/DDBJ databases">
        <title>Complete genome sequence of Herbaspirillum rubrisubalbicans DSM 11543.</title>
        <authorList>
            <person name="Chen M."/>
            <person name="An Q."/>
        </authorList>
    </citation>
    <scope>NUCLEOTIDE SEQUENCE [LARGE SCALE GENOMIC DNA]</scope>
    <source>
        <strain evidence="1 2">DSM 11543</strain>
    </source>
</reference>
<dbReference type="Proteomes" id="UP000269199">
    <property type="component" value="Chromosome"/>
</dbReference>
<evidence type="ECO:0000313" key="2">
    <source>
        <dbReference type="Proteomes" id="UP000269199"/>
    </source>
</evidence>